<organism evidence="3 4">
    <name type="scientific">Marmota monax</name>
    <name type="common">Woodchuck</name>
    <dbReference type="NCBI Taxonomy" id="9995"/>
    <lineage>
        <taxon>Eukaryota</taxon>
        <taxon>Metazoa</taxon>
        <taxon>Chordata</taxon>
        <taxon>Craniata</taxon>
        <taxon>Vertebrata</taxon>
        <taxon>Euteleostomi</taxon>
        <taxon>Mammalia</taxon>
        <taxon>Eutheria</taxon>
        <taxon>Euarchontoglires</taxon>
        <taxon>Glires</taxon>
        <taxon>Rodentia</taxon>
        <taxon>Sciuromorpha</taxon>
        <taxon>Sciuridae</taxon>
        <taxon>Xerinae</taxon>
        <taxon>Marmotini</taxon>
        <taxon>Marmota</taxon>
    </lineage>
</organism>
<dbReference type="Proteomes" id="UP000335636">
    <property type="component" value="Unassembled WGS sequence"/>
</dbReference>
<dbReference type="InterPro" id="IPR039797">
    <property type="entry name" value="Pecanex"/>
</dbReference>
<sequence length="51" mass="5601">MAAALGDLLHKIRFVLTYVAPWQMAWGSSFHVFAQLFAIPRILSASVLAPS</sequence>
<dbReference type="EMBL" id="CABDUW010000202">
    <property type="protein sequence ID" value="VTJ62507.1"/>
    <property type="molecule type" value="Genomic_DNA"/>
</dbReference>
<evidence type="ECO:0000313" key="4">
    <source>
        <dbReference type="Proteomes" id="UP000335636"/>
    </source>
</evidence>
<name>A0A5E4AYP5_MARMO</name>
<comment type="subcellular location">
    <subcellularLocation>
        <location evidence="1">Membrane</location>
        <topology evidence="1">Multi-pass membrane protein</topology>
    </subcellularLocation>
</comment>
<dbReference type="EMBL" id="WJEC01000821">
    <property type="protein sequence ID" value="KAF7480867.1"/>
    <property type="molecule type" value="Genomic_DNA"/>
</dbReference>
<reference evidence="3 4" key="1">
    <citation type="submission" date="2019-04" db="EMBL/GenBank/DDBJ databases">
        <authorList>
            <person name="Alioto T."/>
            <person name="Alioto T."/>
        </authorList>
    </citation>
    <scope>NUCLEOTIDE SEQUENCE [LARGE SCALE GENOMIC DNA]</scope>
</reference>
<evidence type="ECO:0000313" key="2">
    <source>
        <dbReference type="EMBL" id="KAF7480867.1"/>
    </source>
</evidence>
<evidence type="ECO:0000313" key="3">
    <source>
        <dbReference type="EMBL" id="VTJ62507.1"/>
    </source>
</evidence>
<evidence type="ECO:0000256" key="1">
    <source>
        <dbReference type="RuleBase" id="RU367089"/>
    </source>
</evidence>
<comment type="similarity">
    <text evidence="1">Belongs to the pecanex family.</text>
</comment>
<accession>A0A5E4AYP5</accession>
<reference evidence="2" key="2">
    <citation type="submission" date="2020-08" db="EMBL/GenBank/DDBJ databases">
        <authorList>
            <person name="Shumante A."/>
            <person name="Zimin A.V."/>
            <person name="Puiu D."/>
            <person name="Salzberg S.L."/>
        </authorList>
    </citation>
    <scope>NUCLEOTIDE SEQUENCE</scope>
    <source>
        <strain evidence="2">WC2-LM</strain>
        <tissue evidence="2">Liver</tissue>
    </source>
</reference>
<dbReference type="GO" id="GO:0016020">
    <property type="term" value="C:membrane"/>
    <property type="evidence" value="ECO:0007669"/>
    <property type="project" value="UniProtKB-SubCell"/>
</dbReference>
<proteinExistence type="inferred from homology"/>
<dbReference type="Proteomes" id="UP000662637">
    <property type="component" value="Unassembled WGS sequence"/>
</dbReference>
<dbReference type="PANTHER" id="PTHR12372:SF5">
    <property type="entry name" value="PECANEX-LIKE PROTEIN 2"/>
    <property type="match status" value="1"/>
</dbReference>
<keyword evidence="4" id="KW-1185">Reference proteome</keyword>
<dbReference type="AlphaFoldDB" id="A0A5E4AYP5"/>
<gene>
    <name evidence="2" type="ORF">GHT09_007931</name>
    <name evidence="3" type="ORF">MONAX_5E014995</name>
</gene>
<protein>
    <recommendedName>
        <fullName evidence="1">Pecanex-like protein</fullName>
    </recommendedName>
</protein>
<dbReference type="PANTHER" id="PTHR12372">
    <property type="entry name" value="PECANEX"/>
    <property type="match status" value="1"/>
</dbReference>